<reference evidence="1 2" key="1">
    <citation type="submission" date="2017-08" db="EMBL/GenBank/DDBJ databases">
        <title>Complete genome sequence of Mucilaginibacter sp. strain BJC16-A31.</title>
        <authorList>
            <consortium name="Henan University of Science and Technology"/>
            <person name="You X."/>
        </authorList>
    </citation>
    <scope>NUCLEOTIDE SEQUENCE [LARGE SCALE GENOMIC DNA]</scope>
    <source>
        <strain evidence="1 2">BJC16-A31</strain>
    </source>
</reference>
<organism evidence="1 2">
    <name type="scientific">Mucilaginibacter xinganensis</name>
    <dbReference type="NCBI Taxonomy" id="1234841"/>
    <lineage>
        <taxon>Bacteria</taxon>
        <taxon>Pseudomonadati</taxon>
        <taxon>Bacteroidota</taxon>
        <taxon>Sphingobacteriia</taxon>
        <taxon>Sphingobacteriales</taxon>
        <taxon>Sphingobacteriaceae</taxon>
        <taxon>Mucilaginibacter</taxon>
    </lineage>
</organism>
<gene>
    <name evidence="1" type="ORF">MuYL_2524</name>
</gene>
<dbReference type="NCBIfam" id="TIGR01725">
    <property type="entry name" value="phge_HK97_gp10"/>
    <property type="match status" value="1"/>
</dbReference>
<dbReference type="AlphaFoldDB" id="A0A223NXW7"/>
<proteinExistence type="predicted"/>
<dbReference type="EMBL" id="CP022743">
    <property type="protein sequence ID" value="ASU34411.1"/>
    <property type="molecule type" value="Genomic_DNA"/>
</dbReference>
<dbReference type="RefSeq" id="WP_094570771.1">
    <property type="nucleotide sequence ID" value="NZ_CP022743.1"/>
</dbReference>
<dbReference type="Proteomes" id="UP000215002">
    <property type="component" value="Chromosome"/>
</dbReference>
<accession>A0A223NXW7</accession>
<dbReference type="KEGG" id="muc:MuYL_2524"/>
<name>A0A223NXW7_9SPHI</name>
<dbReference type="OrthoDB" id="765031at2"/>
<evidence type="ECO:0000313" key="2">
    <source>
        <dbReference type="Proteomes" id="UP000215002"/>
    </source>
</evidence>
<sequence>MTPQQAIQQLQDLAKGSKEAMKRAEFTVNNNIALTAIALAPENTSKLVESIEILETDRGSSVIVGAPYSGYVEFGTGPFAADYVAELPESWKDEAMKFFVNGEGHSQAHPFFYPAVQQHIPELIPEVEKELEKLTK</sequence>
<dbReference type="InterPro" id="IPR010064">
    <property type="entry name" value="HK97-gp10_tail"/>
</dbReference>
<keyword evidence="2" id="KW-1185">Reference proteome</keyword>
<evidence type="ECO:0000313" key="1">
    <source>
        <dbReference type="EMBL" id="ASU34411.1"/>
    </source>
</evidence>
<dbReference type="Pfam" id="PF04883">
    <property type="entry name" value="HK97-gp10_like"/>
    <property type="match status" value="1"/>
</dbReference>
<protein>
    <recommendedName>
        <fullName evidence="3">HK97 gp10 family phage protein</fullName>
    </recommendedName>
</protein>
<evidence type="ECO:0008006" key="3">
    <source>
        <dbReference type="Google" id="ProtNLM"/>
    </source>
</evidence>